<accession>C0PMW5</accession>
<dbReference type="AlphaFoldDB" id="C0PMW5"/>
<protein>
    <submittedName>
        <fullName evidence="2">Uncharacterized protein</fullName>
    </submittedName>
</protein>
<feature type="region of interest" description="Disordered" evidence="1">
    <location>
        <begin position="52"/>
        <end position="79"/>
    </location>
</feature>
<name>C0PMW5_MAIZE</name>
<evidence type="ECO:0000256" key="1">
    <source>
        <dbReference type="SAM" id="MobiDB-lite"/>
    </source>
</evidence>
<dbReference type="EMBL" id="BT069634">
    <property type="protein sequence ID" value="ACN36531.1"/>
    <property type="molecule type" value="mRNA"/>
</dbReference>
<proteinExistence type="evidence at transcript level"/>
<organism evidence="2">
    <name type="scientific">Zea mays</name>
    <name type="common">Maize</name>
    <dbReference type="NCBI Taxonomy" id="4577"/>
    <lineage>
        <taxon>Eukaryota</taxon>
        <taxon>Viridiplantae</taxon>
        <taxon>Streptophyta</taxon>
        <taxon>Embryophyta</taxon>
        <taxon>Tracheophyta</taxon>
        <taxon>Spermatophyta</taxon>
        <taxon>Magnoliopsida</taxon>
        <taxon>Liliopsida</taxon>
        <taxon>Poales</taxon>
        <taxon>Poaceae</taxon>
        <taxon>PACMAD clade</taxon>
        <taxon>Panicoideae</taxon>
        <taxon>Andropogonodae</taxon>
        <taxon>Andropogoneae</taxon>
        <taxon>Tripsacinae</taxon>
        <taxon>Zea</taxon>
    </lineage>
</organism>
<sequence>MSGVHRTVRCNSGATTTSRQRLPAVHLMRTKSAQKSGTRALAHRTLNSTCPVCTGHSGGPRRQKLQRSESNGFGDVAGAPDMSGVHRTIRCTIRQTASTNGHVWWLGL</sequence>
<reference evidence="2" key="1">
    <citation type="journal article" date="2009" name="PLoS Genet.">
        <title>Sequencing, mapping, and analysis of 27,455 maize full-length cDNAs.</title>
        <authorList>
            <person name="Soderlund C."/>
            <person name="Descour A."/>
            <person name="Kudrna D."/>
            <person name="Bomhoff M."/>
            <person name="Boyd L."/>
            <person name="Currie J."/>
            <person name="Angelova A."/>
            <person name="Collura K."/>
            <person name="Wissotski M."/>
            <person name="Ashley E."/>
            <person name="Morrow D."/>
            <person name="Fernandes J."/>
            <person name="Walbot V."/>
            <person name="Yu Y."/>
        </authorList>
    </citation>
    <scope>NUCLEOTIDE SEQUENCE</scope>
    <source>
        <strain evidence="2">B73</strain>
    </source>
</reference>
<evidence type="ECO:0000313" key="2">
    <source>
        <dbReference type="EMBL" id="ACN36531.1"/>
    </source>
</evidence>